<dbReference type="Gene3D" id="3.30.70.270">
    <property type="match status" value="1"/>
</dbReference>
<comment type="catalytic activity">
    <reaction evidence="2">
        <text>2 GTP = 3',3'-c-di-GMP + 2 diphosphate</text>
        <dbReference type="Rhea" id="RHEA:24898"/>
        <dbReference type="ChEBI" id="CHEBI:33019"/>
        <dbReference type="ChEBI" id="CHEBI:37565"/>
        <dbReference type="ChEBI" id="CHEBI:58805"/>
        <dbReference type="EC" id="2.7.7.65"/>
    </reaction>
</comment>
<gene>
    <name evidence="5" type="ORF">ACFQU0_01620</name>
</gene>
<dbReference type="Proteomes" id="UP001596457">
    <property type="component" value="Unassembled WGS sequence"/>
</dbReference>
<protein>
    <recommendedName>
        <fullName evidence="1">diguanylate cyclase</fullName>
        <ecNumber evidence="1">2.7.7.65</ecNumber>
    </recommendedName>
</protein>
<evidence type="ECO:0000256" key="3">
    <source>
        <dbReference type="SAM" id="Phobius"/>
    </source>
</evidence>
<sequence>MKSASTPSGQELFAGQQLMGTRHLRMLRWVLGVVLLMAVVAASALWLAQHQARLLSRPSQHNDLWYIASVNNELSRVSLLAQEAAAGDTSIDELVLRLEVLYSVLDHSPTAPKVNVQFRDTLPETANTLDELARAVDASAKQLEQPNNANLPATLRQVATGLQRFREPIAQAVADVHLASTLEADRQRLRLLLSFTLLSLALIVVLVGTGIIIWRALKDREVALQTSQALNEANQLLETRVRERTRQIDEAHNLLTFILDASPSDVALIDALGGQVHYINRRLMERLGMHQQPQTLRLQDLLHDAATGQALRQALDESGQIDGVEAQIASTPPYWSSLSGQLIEVEGRLCHLIWGFDISIHKGLEHELRLLATTDALTGLNNRRAFLDKAEVLLEHCRRYRHACGALMIDIDHFKTVNDRHGHQVGDEALRATARSIQSVLRDADVVGRMGGEEFAVLLPNADLQGTLDTGERLRQAISAITLPLPDRQTLRLTASLGVASFQPPTQTLAQLLAQADQALYRAKAEGRNRAVRYLPEMLDL</sequence>
<dbReference type="CDD" id="cd01949">
    <property type="entry name" value="GGDEF"/>
    <property type="match status" value="1"/>
</dbReference>
<proteinExistence type="predicted"/>
<dbReference type="InterPro" id="IPR000160">
    <property type="entry name" value="GGDEF_dom"/>
</dbReference>
<evidence type="ECO:0000256" key="1">
    <source>
        <dbReference type="ARBA" id="ARBA00012528"/>
    </source>
</evidence>
<dbReference type="NCBIfam" id="TIGR00254">
    <property type="entry name" value="GGDEF"/>
    <property type="match status" value="1"/>
</dbReference>
<feature type="domain" description="GGDEF" evidence="4">
    <location>
        <begin position="402"/>
        <end position="536"/>
    </location>
</feature>
<dbReference type="RefSeq" id="WP_382198207.1">
    <property type="nucleotide sequence ID" value="NZ_JBHTBZ010000004.1"/>
</dbReference>
<keyword evidence="5" id="KW-0548">Nucleotidyltransferase</keyword>
<evidence type="ECO:0000259" key="4">
    <source>
        <dbReference type="PROSITE" id="PS50887"/>
    </source>
</evidence>
<feature type="transmembrane region" description="Helical" evidence="3">
    <location>
        <begin position="26"/>
        <end position="48"/>
    </location>
</feature>
<dbReference type="InterPro" id="IPR043128">
    <property type="entry name" value="Rev_trsase/Diguanyl_cyclase"/>
</dbReference>
<feature type="transmembrane region" description="Helical" evidence="3">
    <location>
        <begin position="191"/>
        <end position="217"/>
    </location>
</feature>
<dbReference type="InterPro" id="IPR029787">
    <property type="entry name" value="Nucleotide_cyclase"/>
</dbReference>
<evidence type="ECO:0000313" key="5">
    <source>
        <dbReference type="EMBL" id="MFC7459124.1"/>
    </source>
</evidence>
<reference evidence="6" key="1">
    <citation type="journal article" date="2019" name="Int. J. Syst. Evol. Microbiol.">
        <title>The Global Catalogue of Microorganisms (GCM) 10K type strain sequencing project: providing services to taxonomists for standard genome sequencing and annotation.</title>
        <authorList>
            <consortium name="The Broad Institute Genomics Platform"/>
            <consortium name="The Broad Institute Genome Sequencing Center for Infectious Disease"/>
            <person name="Wu L."/>
            <person name="Ma J."/>
        </authorList>
    </citation>
    <scope>NUCLEOTIDE SEQUENCE [LARGE SCALE GENOMIC DNA]</scope>
    <source>
        <strain evidence="6">CCUG 53903</strain>
    </source>
</reference>
<evidence type="ECO:0000313" key="6">
    <source>
        <dbReference type="Proteomes" id="UP001596457"/>
    </source>
</evidence>
<dbReference type="PROSITE" id="PS50887">
    <property type="entry name" value="GGDEF"/>
    <property type="match status" value="1"/>
</dbReference>
<dbReference type="SUPFAM" id="SSF55073">
    <property type="entry name" value="Nucleotide cyclase"/>
    <property type="match status" value="1"/>
</dbReference>
<comment type="caution">
    <text evidence="5">The sequence shown here is derived from an EMBL/GenBank/DDBJ whole genome shotgun (WGS) entry which is preliminary data.</text>
</comment>
<keyword evidence="6" id="KW-1185">Reference proteome</keyword>
<dbReference type="SMART" id="SM00267">
    <property type="entry name" value="GGDEF"/>
    <property type="match status" value="1"/>
</dbReference>
<keyword evidence="3" id="KW-0812">Transmembrane</keyword>
<keyword evidence="3" id="KW-0472">Membrane</keyword>
<organism evidence="5 6">
    <name type="scientific">Hydrogenophaga defluvii</name>
    <dbReference type="NCBI Taxonomy" id="249410"/>
    <lineage>
        <taxon>Bacteria</taxon>
        <taxon>Pseudomonadati</taxon>
        <taxon>Pseudomonadota</taxon>
        <taxon>Betaproteobacteria</taxon>
        <taxon>Burkholderiales</taxon>
        <taxon>Comamonadaceae</taxon>
        <taxon>Hydrogenophaga</taxon>
    </lineage>
</organism>
<dbReference type="InterPro" id="IPR050469">
    <property type="entry name" value="Diguanylate_Cyclase"/>
</dbReference>
<keyword evidence="5" id="KW-0808">Transferase</keyword>
<name>A0ABW2S6Q1_9BURK</name>
<dbReference type="EC" id="2.7.7.65" evidence="1"/>
<evidence type="ECO:0000256" key="2">
    <source>
        <dbReference type="ARBA" id="ARBA00034247"/>
    </source>
</evidence>
<accession>A0ABW2S6Q1</accession>
<dbReference type="Pfam" id="PF00990">
    <property type="entry name" value="GGDEF"/>
    <property type="match status" value="1"/>
</dbReference>
<dbReference type="GO" id="GO:0052621">
    <property type="term" value="F:diguanylate cyclase activity"/>
    <property type="evidence" value="ECO:0007669"/>
    <property type="project" value="UniProtKB-EC"/>
</dbReference>
<dbReference type="PANTHER" id="PTHR45138">
    <property type="entry name" value="REGULATORY COMPONENTS OF SENSORY TRANSDUCTION SYSTEM"/>
    <property type="match status" value="1"/>
</dbReference>
<keyword evidence="3" id="KW-1133">Transmembrane helix</keyword>
<dbReference type="EMBL" id="JBHTBZ010000004">
    <property type="protein sequence ID" value="MFC7459124.1"/>
    <property type="molecule type" value="Genomic_DNA"/>
</dbReference>
<dbReference type="PANTHER" id="PTHR45138:SF9">
    <property type="entry name" value="DIGUANYLATE CYCLASE DGCM-RELATED"/>
    <property type="match status" value="1"/>
</dbReference>